<dbReference type="RefSeq" id="XP_010265590.1">
    <property type="nucleotide sequence ID" value="XM_010267288.1"/>
</dbReference>
<organism evidence="1 2">
    <name type="scientific">Nelumbo nucifera</name>
    <name type="common">Sacred lotus</name>
    <dbReference type="NCBI Taxonomy" id="4432"/>
    <lineage>
        <taxon>Eukaryota</taxon>
        <taxon>Viridiplantae</taxon>
        <taxon>Streptophyta</taxon>
        <taxon>Embryophyta</taxon>
        <taxon>Tracheophyta</taxon>
        <taxon>Spermatophyta</taxon>
        <taxon>Magnoliopsida</taxon>
        <taxon>Proteales</taxon>
        <taxon>Nelumbonaceae</taxon>
        <taxon>Nelumbo</taxon>
    </lineage>
</organism>
<dbReference type="PANTHER" id="PTHR10855:SF1">
    <property type="entry name" value="26S PROTEASOME NON-ATPASE REGULATORY SUBUNIT 12"/>
    <property type="match status" value="1"/>
</dbReference>
<accession>A0A1U8AIB0</accession>
<proteinExistence type="predicted"/>
<evidence type="ECO:0000313" key="1">
    <source>
        <dbReference type="Proteomes" id="UP000189703"/>
    </source>
</evidence>
<dbReference type="PANTHER" id="PTHR10855">
    <property type="entry name" value="26S PROTEASOME NON-ATPASE REGULATORY SUBUNIT 12/COP9 SIGNALOSOME COMPLEX SUBUNIT 4"/>
    <property type="match status" value="1"/>
</dbReference>
<keyword evidence="1" id="KW-1185">Reference proteome</keyword>
<dbReference type="OrthoDB" id="268763at2759"/>
<dbReference type="KEGG" id="nnu:104603291"/>
<name>A0A1U8AIB0_NELNU</name>
<dbReference type="eggNOG" id="KOG1498">
    <property type="taxonomic scope" value="Eukaryota"/>
</dbReference>
<evidence type="ECO:0000313" key="2">
    <source>
        <dbReference type="RefSeq" id="XP_010265590.1"/>
    </source>
</evidence>
<dbReference type="AlphaFoldDB" id="A0A1U8AIB0"/>
<dbReference type="Proteomes" id="UP000189703">
    <property type="component" value="Unplaced"/>
</dbReference>
<sequence length="181" mass="21386">MRIAEYILSIGYHSHNNDYLEICRSYKAIYEIPSVKEDPAQWIPISTVFEFMSSLFTLVFPGNYSHLQVLRKICWYLVLSPHDPLQSSLLSSILEDKNLGEIPTFRLLLKQLTTMEVIQWNTLWETYRDEFENEKKMLGGHLGEKAAEDLKQRIIEHVIGLCTSSYMAYYFSRFYDFRYSN</sequence>
<dbReference type="InterPro" id="IPR040134">
    <property type="entry name" value="PSMD12/CSN4"/>
</dbReference>
<dbReference type="GeneID" id="104603291"/>
<protein>
    <submittedName>
        <fullName evidence="2">26S proteasome non-ATPase regulatory subunit 12 homolog B-like isoform X1</fullName>
    </submittedName>
</protein>
<reference evidence="2" key="1">
    <citation type="submission" date="2025-08" db="UniProtKB">
        <authorList>
            <consortium name="RefSeq"/>
        </authorList>
    </citation>
    <scope>IDENTIFICATION</scope>
</reference>
<dbReference type="STRING" id="4432.A0A1U8AIB0"/>
<gene>
    <name evidence="2" type="primary">LOC104603291</name>
</gene>